<dbReference type="AlphaFoldDB" id="A0A0P1BEC0"/>
<name>A0A0P1BEC0_9BASI</name>
<protein>
    <submittedName>
        <fullName evidence="2">Uncharacterized protein</fullName>
    </submittedName>
</protein>
<dbReference type="EMBL" id="CCYA01000232">
    <property type="protein sequence ID" value="CEH13804.1"/>
    <property type="molecule type" value="Genomic_DNA"/>
</dbReference>
<sequence>MQLSTAFVVSFVALQAVILPPAVGALPSSIFEPLADWHDPHNDAELVHKAREQLKLATGPAHPPEHAPTTYLQQLQADYISQITGSESTSPKHSQTALYSEALISLNSTLFEFVDVVGGLNRYFSHSDAEEIMADFYPELYTSYAAALTTPEIKKQVAERNVGLQLRSATAVLWQAWDHAFLALRDKTVPGSPEAEQWVNGIDTLKTGLQAIINTYYA</sequence>
<accession>A0A0P1BEC0</accession>
<feature type="chain" id="PRO_5006059442" evidence="1">
    <location>
        <begin position="25"/>
        <end position="218"/>
    </location>
</feature>
<organism evidence="2 3">
    <name type="scientific">Ceraceosorus bombacis</name>
    <dbReference type="NCBI Taxonomy" id="401625"/>
    <lineage>
        <taxon>Eukaryota</taxon>
        <taxon>Fungi</taxon>
        <taxon>Dikarya</taxon>
        <taxon>Basidiomycota</taxon>
        <taxon>Ustilaginomycotina</taxon>
        <taxon>Exobasidiomycetes</taxon>
        <taxon>Ceraceosorales</taxon>
        <taxon>Ceraceosoraceae</taxon>
        <taxon>Ceraceosorus</taxon>
    </lineage>
</organism>
<feature type="signal peptide" evidence="1">
    <location>
        <begin position="1"/>
        <end position="24"/>
    </location>
</feature>
<dbReference type="Proteomes" id="UP000054845">
    <property type="component" value="Unassembled WGS sequence"/>
</dbReference>
<evidence type="ECO:0000313" key="3">
    <source>
        <dbReference type="Proteomes" id="UP000054845"/>
    </source>
</evidence>
<dbReference type="OrthoDB" id="10318367at2759"/>
<reference evidence="2 3" key="1">
    <citation type="submission" date="2014-09" db="EMBL/GenBank/DDBJ databases">
        <authorList>
            <person name="Magalhaes I.L.F."/>
            <person name="Oliveira U."/>
            <person name="Santos F.R."/>
            <person name="Vidigal T.H.D.A."/>
            <person name="Brescovit A.D."/>
            <person name="Santos A.J."/>
        </authorList>
    </citation>
    <scope>NUCLEOTIDE SEQUENCE [LARGE SCALE GENOMIC DNA]</scope>
</reference>
<keyword evidence="3" id="KW-1185">Reference proteome</keyword>
<evidence type="ECO:0000313" key="2">
    <source>
        <dbReference type="EMBL" id="CEH13804.1"/>
    </source>
</evidence>
<keyword evidence="1" id="KW-0732">Signal</keyword>
<proteinExistence type="predicted"/>
<evidence type="ECO:0000256" key="1">
    <source>
        <dbReference type="SAM" id="SignalP"/>
    </source>
</evidence>